<gene>
    <name evidence="8" type="ORF">H9932_06280</name>
</gene>
<organism evidence="8 9">
    <name type="scientific">Candidatus Brachybacterium intestinipullorum</name>
    <dbReference type="NCBI Taxonomy" id="2838512"/>
    <lineage>
        <taxon>Bacteria</taxon>
        <taxon>Bacillati</taxon>
        <taxon>Actinomycetota</taxon>
        <taxon>Actinomycetes</taxon>
        <taxon>Micrococcales</taxon>
        <taxon>Dermabacteraceae</taxon>
        <taxon>Brachybacterium</taxon>
    </lineage>
</organism>
<evidence type="ECO:0000256" key="5">
    <source>
        <dbReference type="ARBA" id="ARBA00023163"/>
    </source>
</evidence>
<reference evidence="8" key="1">
    <citation type="journal article" date="2021" name="PeerJ">
        <title>Extensive microbial diversity within the chicken gut microbiome revealed by metagenomics and culture.</title>
        <authorList>
            <person name="Gilroy R."/>
            <person name="Ravi A."/>
            <person name="Getino M."/>
            <person name="Pursley I."/>
            <person name="Horton D.L."/>
            <person name="Alikhan N.F."/>
            <person name="Baker D."/>
            <person name="Gharbi K."/>
            <person name="Hall N."/>
            <person name="Watson M."/>
            <person name="Adriaenssens E.M."/>
            <person name="Foster-Nyarko E."/>
            <person name="Jarju S."/>
            <person name="Secka A."/>
            <person name="Antonio M."/>
            <person name="Oren A."/>
            <person name="Chaudhuri R.R."/>
            <person name="La Ragione R."/>
            <person name="Hildebrand F."/>
            <person name="Pallen M.J."/>
        </authorList>
    </citation>
    <scope>NUCLEOTIDE SEQUENCE</scope>
    <source>
        <strain evidence="8">CHK130-7132</strain>
    </source>
</reference>
<dbReference type="Proteomes" id="UP000823854">
    <property type="component" value="Unassembled WGS sequence"/>
</dbReference>
<dbReference type="GO" id="GO:0006352">
    <property type="term" value="P:DNA-templated transcription initiation"/>
    <property type="evidence" value="ECO:0007669"/>
    <property type="project" value="InterPro"/>
</dbReference>
<feature type="region of interest" description="Disordered" evidence="6">
    <location>
        <begin position="346"/>
        <end position="585"/>
    </location>
</feature>
<evidence type="ECO:0000256" key="2">
    <source>
        <dbReference type="ARBA" id="ARBA00023015"/>
    </source>
</evidence>
<reference evidence="8" key="2">
    <citation type="submission" date="2021-04" db="EMBL/GenBank/DDBJ databases">
        <authorList>
            <person name="Gilroy R."/>
        </authorList>
    </citation>
    <scope>NUCLEOTIDE SEQUENCE</scope>
    <source>
        <strain evidence="8">CHK130-7132</strain>
    </source>
</reference>
<dbReference type="InterPro" id="IPR013324">
    <property type="entry name" value="RNA_pol_sigma_r3/r4-like"/>
</dbReference>
<comment type="similarity">
    <text evidence="1">Belongs to the sigma-70 factor family. ECF subfamily.</text>
</comment>
<name>A0A9D2PY12_9MICO</name>
<evidence type="ECO:0000313" key="9">
    <source>
        <dbReference type="Proteomes" id="UP000823854"/>
    </source>
</evidence>
<proteinExistence type="inferred from homology"/>
<feature type="compositionally biased region" description="Gly residues" evidence="6">
    <location>
        <begin position="357"/>
        <end position="376"/>
    </location>
</feature>
<evidence type="ECO:0000256" key="6">
    <source>
        <dbReference type="SAM" id="MobiDB-lite"/>
    </source>
</evidence>
<evidence type="ECO:0000256" key="4">
    <source>
        <dbReference type="ARBA" id="ARBA00023125"/>
    </source>
</evidence>
<dbReference type="InterPro" id="IPR013325">
    <property type="entry name" value="RNA_pol_sigma_r2"/>
</dbReference>
<dbReference type="NCBIfam" id="TIGR02937">
    <property type="entry name" value="sigma70-ECF"/>
    <property type="match status" value="1"/>
</dbReference>
<feature type="compositionally biased region" description="Pro residues" evidence="6">
    <location>
        <begin position="499"/>
        <end position="522"/>
    </location>
</feature>
<evidence type="ECO:0000313" key="8">
    <source>
        <dbReference type="EMBL" id="HJC69269.1"/>
    </source>
</evidence>
<dbReference type="PANTHER" id="PTHR43133">
    <property type="entry name" value="RNA POLYMERASE ECF-TYPE SIGMA FACTO"/>
    <property type="match status" value="1"/>
</dbReference>
<evidence type="ECO:0000256" key="3">
    <source>
        <dbReference type="ARBA" id="ARBA00023082"/>
    </source>
</evidence>
<feature type="domain" description="RNA polymerase sigma-70 region 2" evidence="7">
    <location>
        <begin position="36"/>
        <end position="101"/>
    </location>
</feature>
<dbReference type="SUPFAM" id="SSF88946">
    <property type="entry name" value="Sigma2 domain of RNA polymerase sigma factors"/>
    <property type="match status" value="1"/>
</dbReference>
<dbReference type="InterPro" id="IPR036388">
    <property type="entry name" value="WH-like_DNA-bd_sf"/>
</dbReference>
<sequence length="585" mass="58906">MTEPAPDGRIRALETLTEDELLAAVRAGDTGAYAVLYRRHRHEALRLARSLGGSHDPDDVAQEAFLKILKSILRGGGPRRGFAPYLMRVVRNEAIDRARRTHEDAVDDLERVVPDRFTAPDGVDELFDRQLVRTAFEKLPEAWQRILWLTEVEGETPRALAPQLGRSPNAIAQLSRRAREGLRAAWLRAHLDTSDAAPACRNVAQDLDAHEHGRLAPARSAAVASHLEICARCAAARDELRGLAVQLRSVLLPLVLGSPLLLERLSADVAAVGPSADGTLAPRSPLASLDAGGGSGALRGALASHAGAFVTLGAIVVLAVGSGLLLGSVQDPPSVFGVATWSAPQQEGSADAADGTGAAGGDGGVQGGDGAATGGDGPEEAVAASSSTSTATGAASPVPIPVAAPGGPDEASSTSPSTSTSDDADPAAPSPSASTSDESDSAAPPASGSTPVPADEGATVTAPPRQGSSPDATEEPTPQPPTSPSDPATDTGKDKQDPPRPTWPGQPMSPPSPGQPSPPPSQDPSTDPASPTGPSADPNTGDGATEDGTAGESDGDSGGTGDGPGGDAGAVIVPSLPRPGADPSG</sequence>
<dbReference type="InterPro" id="IPR014284">
    <property type="entry name" value="RNA_pol_sigma-70_dom"/>
</dbReference>
<accession>A0A9D2PY12</accession>
<dbReference type="Gene3D" id="1.10.10.10">
    <property type="entry name" value="Winged helix-like DNA-binding domain superfamily/Winged helix DNA-binding domain"/>
    <property type="match status" value="1"/>
</dbReference>
<dbReference type="GO" id="GO:0016987">
    <property type="term" value="F:sigma factor activity"/>
    <property type="evidence" value="ECO:0007669"/>
    <property type="project" value="UniProtKB-KW"/>
</dbReference>
<dbReference type="Gene3D" id="1.10.1740.10">
    <property type="match status" value="1"/>
</dbReference>
<feature type="compositionally biased region" description="Low complexity" evidence="6">
    <location>
        <begin position="523"/>
        <end position="532"/>
    </location>
</feature>
<dbReference type="EMBL" id="DWWC01000116">
    <property type="protein sequence ID" value="HJC69269.1"/>
    <property type="molecule type" value="Genomic_DNA"/>
</dbReference>
<dbReference type="GO" id="GO:0003677">
    <property type="term" value="F:DNA binding"/>
    <property type="evidence" value="ECO:0007669"/>
    <property type="project" value="UniProtKB-KW"/>
</dbReference>
<dbReference type="AlphaFoldDB" id="A0A9D2PY12"/>
<keyword evidence="2" id="KW-0805">Transcription regulation</keyword>
<keyword evidence="5" id="KW-0804">Transcription</keyword>
<evidence type="ECO:0000256" key="1">
    <source>
        <dbReference type="ARBA" id="ARBA00010641"/>
    </source>
</evidence>
<feature type="compositionally biased region" description="Gly residues" evidence="6">
    <location>
        <begin position="556"/>
        <end position="568"/>
    </location>
</feature>
<comment type="caution">
    <text evidence="8">The sequence shown here is derived from an EMBL/GenBank/DDBJ whole genome shotgun (WGS) entry which is preliminary data.</text>
</comment>
<dbReference type="PANTHER" id="PTHR43133:SF8">
    <property type="entry name" value="RNA POLYMERASE SIGMA FACTOR HI_1459-RELATED"/>
    <property type="match status" value="1"/>
</dbReference>
<dbReference type="Pfam" id="PF04542">
    <property type="entry name" value="Sigma70_r2"/>
    <property type="match status" value="1"/>
</dbReference>
<keyword evidence="3" id="KW-0731">Sigma factor</keyword>
<feature type="compositionally biased region" description="Low complexity" evidence="6">
    <location>
        <begin position="383"/>
        <end position="454"/>
    </location>
</feature>
<feature type="compositionally biased region" description="Low complexity" evidence="6">
    <location>
        <begin position="540"/>
        <end position="552"/>
    </location>
</feature>
<feature type="non-terminal residue" evidence="8">
    <location>
        <position position="585"/>
    </location>
</feature>
<protein>
    <submittedName>
        <fullName evidence="8">Sigma-70 family RNA polymerase sigma factor</fullName>
    </submittedName>
</protein>
<dbReference type="InterPro" id="IPR039425">
    <property type="entry name" value="RNA_pol_sigma-70-like"/>
</dbReference>
<evidence type="ECO:0000259" key="7">
    <source>
        <dbReference type="Pfam" id="PF04542"/>
    </source>
</evidence>
<dbReference type="InterPro" id="IPR007627">
    <property type="entry name" value="RNA_pol_sigma70_r2"/>
</dbReference>
<dbReference type="SUPFAM" id="SSF88659">
    <property type="entry name" value="Sigma3 and sigma4 domains of RNA polymerase sigma factors"/>
    <property type="match status" value="1"/>
</dbReference>
<keyword evidence="4" id="KW-0238">DNA-binding</keyword>